<feature type="domain" description="NADH:ubiquinone oxidoreductase 30kDa subunit" evidence="5">
    <location>
        <begin position="36"/>
        <end position="147"/>
    </location>
</feature>
<organism evidence="6 7">
    <name type="scientific">Paludibaculum fermentans</name>
    <dbReference type="NCBI Taxonomy" id="1473598"/>
    <lineage>
        <taxon>Bacteria</taxon>
        <taxon>Pseudomonadati</taxon>
        <taxon>Acidobacteriota</taxon>
        <taxon>Terriglobia</taxon>
        <taxon>Bryobacterales</taxon>
        <taxon>Bryobacteraceae</taxon>
        <taxon>Paludibaculum</taxon>
    </lineage>
</organism>
<dbReference type="InterPro" id="IPR010218">
    <property type="entry name" value="NADH_DH_suC"/>
</dbReference>
<gene>
    <name evidence="6" type="ORF">IRI77_20915</name>
</gene>
<evidence type="ECO:0000313" key="7">
    <source>
        <dbReference type="Proteomes" id="UP000593892"/>
    </source>
</evidence>
<protein>
    <recommendedName>
        <fullName evidence="4">NADH-quinone oxidoreductase</fullName>
        <ecNumber evidence="4">7.1.1.-</ecNumber>
    </recommendedName>
</protein>
<keyword evidence="2 3" id="KW-0813">Transport</keyword>
<keyword evidence="3" id="KW-0520">NAD</keyword>
<dbReference type="NCBIfam" id="TIGR01961">
    <property type="entry name" value="NuoC_fam"/>
    <property type="match status" value="1"/>
</dbReference>
<evidence type="ECO:0000256" key="2">
    <source>
        <dbReference type="ARBA" id="ARBA00022448"/>
    </source>
</evidence>
<comment type="similarity">
    <text evidence="1 3">Belongs to the complex I 30 kDa subunit family.</text>
</comment>
<accession>A0A7S7NYF1</accession>
<dbReference type="AlphaFoldDB" id="A0A7S7NYF1"/>
<dbReference type="InterPro" id="IPR001268">
    <property type="entry name" value="NADH_UbQ_OxRdtase_30kDa_su"/>
</dbReference>
<dbReference type="GO" id="GO:0008137">
    <property type="term" value="F:NADH dehydrogenase (ubiquinone) activity"/>
    <property type="evidence" value="ECO:0007669"/>
    <property type="project" value="InterPro"/>
</dbReference>
<name>A0A7S7NYF1_PALFE</name>
<comment type="function">
    <text evidence="4">NDH-1 shuttles electrons from NADH, via FMN and iron-sulfur (Fe-S) centers, to quinones in the respiratory chain.</text>
</comment>
<dbReference type="PANTHER" id="PTHR10884">
    <property type="entry name" value="NADH DEHYDROGENASE UBIQUINONE IRON-SULFUR PROTEIN 3"/>
    <property type="match status" value="1"/>
</dbReference>
<comment type="catalytic activity">
    <reaction evidence="4">
        <text>a quinone + NADH + 5 H(+)(in) = a quinol + NAD(+) + 4 H(+)(out)</text>
        <dbReference type="Rhea" id="RHEA:57888"/>
        <dbReference type="ChEBI" id="CHEBI:15378"/>
        <dbReference type="ChEBI" id="CHEBI:24646"/>
        <dbReference type="ChEBI" id="CHEBI:57540"/>
        <dbReference type="ChEBI" id="CHEBI:57945"/>
        <dbReference type="ChEBI" id="CHEBI:132124"/>
    </reaction>
</comment>
<evidence type="ECO:0000259" key="5">
    <source>
        <dbReference type="Pfam" id="PF00329"/>
    </source>
</evidence>
<dbReference type="SUPFAM" id="SSF143243">
    <property type="entry name" value="Nqo5-like"/>
    <property type="match status" value="1"/>
</dbReference>
<dbReference type="KEGG" id="pfer:IRI77_20915"/>
<keyword evidence="7" id="KW-1185">Reference proteome</keyword>
<dbReference type="GO" id="GO:0048038">
    <property type="term" value="F:quinone binding"/>
    <property type="evidence" value="ECO:0007669"/>
    <property type="project" value="UniProtKB-KW"/>
</dbReference>
<evidence type="ECO:0000256" key="3">
    <source>
        <dbReference type="RuleBase" id="RU003456"/>
    </source>
</evidence>
<sequence length="168" mass="19462">MVTAPWEGELPSVLAAEFSDQIPAFLSYLGQNFLVAKPAAVIPILQSLKDNHGFDYLVDITAVHWPKRDEQFDIIYVLYSFRRNERIRIKVLLKDGERVATATTVHITADWLEREVYDMFGIEFDGHPNMRRILLPDEWSTFPLRKENGILKMDQKWVQENLGIESGQ</sequence>
<reference evidence="6 7" key="1">
    <citation type="submission" date="2020-10" db="EMBL/GenBank/DDBJ databases">
        <title>Complete genome sequence of Paludibaculum fermentans P105T, a facultatively anaerobic acidobacterium capable of dissimilatory Fe(III) reduction.</title>
        <authorList>
            <person name="Dedysh S.N."/>
            <person name="Beletsky A.V."/>
            <person name="Kulichevskaya I.S."/>
            <person name="Mardanov A.V."/>
            <person name="Ravin N.V."/>
        </authorList>
    </citation>
    <scope>NUCLEOTIDE SEQUENCE [LARGE SCALE GENOMIC DNA]</scope>
    <source>
        <strain evidence="6 7">P105</strain>
    </source>
</reference>
<dbReference type="Proteomes" id="UP000593892">
    <property type="component" value="Chromosome"/>
</dbReference>
<evidence type="ECO:0000313" key="6">
    <source>
        <dbReference type="EMBL" id="QOY92086.1"/>
    </source>
</evidence>
<evidence type="ECO:0000256" key="1">
    <source>
        <dbReference type="ARBA" id="ARBA00007569"/>
    </source>
</evidence>
<dbReference type="PROSITE" id="PS00542">
    <property type="entry name" value="COMPLEX1_30K"/>
    <property type="match status" value="1"/>
</dbReference>
<dbReference type="PANTHER" id="PTHR10884:SF14">
    <property type="entry name" value="NADH DEHYDROGENASE [UBIQUINONE] IRON-SULFUR PROTEIN 3, MITOCHONDRIAL"/>
    <property type="match status" value="1"/>
</dbReference>
<dbReference type="EMBL" id="CP063849">
    <property type="protein sequence ID" value="QOY92086.1"/>
    <property type="molecule type" value="Genomic_DNA"/>
</dbReference>
<keyword evidence="4" id="KW-0874">Quinone</keyword>
<dbReference type="Gene3D" id="3.30.460.80">
    <property type="entry name" value="NADH:ubiquinone oxidoreductase, 30kDa subunit"/>
    <property type="match status" value="1"/>
</dbReference>
<dbReference type="InterPro" id="IPR020396">
    <property type="entry name" value="NADH_UbQ_OxRdtase_CS"/>
</dbReference>
<dbReference type="GO" id="GO:0016651">
    <property type="term" value="F:oxidoreductase activity, acting on NAD(P)H"/>
    <property type="evidence" value="ECO:0007669"/>
    <property type="project" value="InterPro"/>
</dbReference>
<dbReference type="InterPro" id="IPR037232">
    <property type="entry name" value="NADH_quin_OxRdtase_su_C/D-like"/>
</dbReference>
<dbReference type="EC" id="7.1.1.-" evidence="4"/>
<proteinExistence type="inferred from homology"/>
<keyword evidence="3" id="KW-1278">Translocase</keyword>
<evidence type="ECO:0000256" key="4">
    <source>
        <dbReference type="RuleBase" id="RU003582"/>
    </source>
</evidence>
<dbReference type="Pfam" id="PF00329">
    <property type="entry name" value="Complex1_30kDa"/>
    <property type="match status" value="1"/>
</dbReference>